<dbReference type="InterPro" id="IPR000073">
    <property type="entry name" value="AB_hydrolase_1"/>
</dbReference>
<dbReference type="Proteomes" id="UP001595476">
    <property type="component" value="Unassembled WGS sequence"/>
</dbReference>
<organism evidence="2 3">
    <name type="scientific">Litoribrevibacter euphylliae</name>
    <dbReference type="NCBI Taxonomy" id="1834034"/>
    <lineage>
        <taxon>Bacteria</taxon>
        <taxon>Pseudomonadati</taxon>
        <taxon>Pseudomonadota</taxon>
        <taxon>Gammaproteobacteria</taxon>
        <taxon>Oceanospirillales</taxon>
        <taxon>Oceanospirillaceae</taxon>
        <taxon>Litoribrevibacter</taxon>
    </lineage>
</organism>
<dbReference type="PANTHER" id="PTHR43798">
    <property type="entry name" value="MONOACYLGLYCEROL LIPASE"/>
    <property type="match status" value="1"/>
</dbReference>
<dbReference type="GO" id="GO:0016787">
    <property type="term" value="F:hydrolase activity"/>
    <property type="evidence" value="ECO:0007669"/>
    <property type="project" value="UniProtKB-KW"/>
</dbReference>
<dbReference type="SUPFAM" id="SSF53474">
    <property type="entry name" value="alpha/beta-Hydrolases"/>
    <property type="match status" value="1"/>
</dbReference>
<sequence length="309" mass="35001">MFSDSLRTWQDAGDYWLFRGHRVFYKVCGEGEPLILVHGFPSASVDWQAIWPQLEGKFQLIAMDMLGYGFSDKPKDFDYSISAQADLVAELAEHLNIRKAHILSHDYGDTVAQELLARHLEGSLTFEIRSLSLLNGGLFPETHKPLLIQKLLMSPIGPLLAKFMNQKKFTASLQKICSDGMSFDVLDDLWQLLEYKNGRAVLPLLIYYMQERREHRERWVGALEQANAMALPLHLIDGVIDPISGQHLVERYRELLPEAKVTELQNIGHYPQLEAPDAVVSAFLAGLNEAQTSRREDRSSDNAQEPLVG</sequence>
<dbReference type="InterPro" id="IPR029058">
    <property type="entry name" value="AB_hydrolase_fold"/>
</dbReference>
<dbReference type="InterPro" id="IPR050266">
    <property type="entry name" value="AB_hydrolase_sf"/>
</dbReference>
<dbReference type="Gene3D" id="3.40.50.1820">
    <property type="entry name" value="alpha/beta hydrolase"/>
    <property type="match status" value="1"/>
</dbReference>
<comment type="caution">
    <text evidence="2">The sequence shown here is derived from an EMBL/GenBank/DDBJ whole genome shotgun (WGS) entry which is preliminary data.</text>
</comment>
<accession>A0ABV7HGL9</accession>
<evidence type="ECO:0000313" key="3">
    <source>
        <dbReference type="Proteomes" id="UP001595476"/>
    </source>
</evidence>
<keyword evidence="3" id="KW-1185">Reference proteome</keyword>
<protein>
    <submittedName>
        <fullName evidence="2">Alpha/beta fold hydrolase</fullName>
    </submittedName>
</protein>
<dbReference type="PANTHER" id="PTHR43798:SF33">
    <property type="entry name" value="HYDROLASE, PUTATIVE (AFU_ORTHOLOGUE AFUA_2G14860)-RELATED"/>
    <property type="match status" value="1"/>
</dbReference>
<name>A0ABV7HGL9_9GAMM</name>
<keyword evidence="2" id="KW-0378">Hydrolase</keyword>
<dbReference type="RefSeq" id="WP_386722909.1">
    <property type="nucleotide sequence ID" value="NZ_JBHRSZ010000007.1"/>
</dbReference>
<gene>
    <name evidence="2" type="ORF">ACFOEK_18250</name>
</gene>
<evidence type="ECO:0000313" key="2">
    <source>
        <dbReference type="EMBL" id="MFC3152988.1"/>
    </source>
</evidence>
<dbReference type="Pfam" id="PF00561">
    <property type="entry name" value="Abhydrolase_1"/>
    <property type="match status" value="1"/>
</dbReference>
<dbReference type="EMBL" id="JBHRSZ010000007">
    <property type="protein sequence ID" value="MFC3152988.1"/>
    <property type="molecule type" value="Genomic_DNA"/>
</dbReference>
<proteinExistence type="predicted"/>
<evidence type="ECO:0000259" key="1">
    <source>
        <dbReference type="Pfam" id="PF00561"/>
    </source>
</evidence>
<feature type="domain" description="AB hydrolase-1" evidence="1">
    <location>
        <begin position="33"/>
        <end position="275"/>
    </location>
</feature>
<reference evidence="3" key="1">
    <citation type="journal article" date="2019" name="Int. J. Syst. Evol. Microbiol.">
        <title>The Global Catalogue of Microorganisms (GCM) 10K type strain sequencing project: providing services to taxonomists for standard genome sequencing and annotation.</title>
        <authorList>
            <consortium name="The Broad Institute Genomics Platform"/>
            <consortium name="The Broad Institute Genome Sequencing Center for Infectious Disease"/>
            <person name="Wu L."/>
            <person name="Ma J."/>
        </authorList>
    </citation>
    <scope>NUCLEOTIDE SEQUENCE [LARGE SCALE GENOMIC DNA]</scope>
    <source>
        <strain evidence="3">KCTC 52438</strain>
    </source>
</reference>